<organism evidence="1 2">
    <name type="scientific">Tetraparma gracilis</name>
    <dbReference type="NCBI Taxonomy" id="2962635"/>
    <lineage>
        <taxon>Eukaryota</taxon>
        <taxon>Sar</taxon>
        <taxon>Stramenopiles</taxon>
        <taxon>Ochrophyta</taxon>
        <taxon>Bolidophyceae</taxon>
        <taxon>Parmales</taxon>
        <taxon>Triparmaceae</taxon>
        <taxon>Tetraparma</taxon>
    </lineage>
</organism>
<evidence type="ECO:0000313" key="2">
    <source>
        <dbReference type="Proteomes" id="UP001165060"/>
    </source>
</evidence>
<dbReference type="InterPro" id="IPR009097">
    <property type="entry name" value="Cyclic_Pdiesterase"/>
</dbReference>
<accession>A0ABQ6MTG1</accession>
<keyword evidence="2" id="KW-1185">Reference proteome</keyword>
<dbReference type="Proteomes" id="UP001165060">
    <property type="component" value="Unassembled WGS sequence"/>
</dbReference>
<evidence type="ECO:0000313" key="1">
    <source>
        <dbReference type="EMBL" id="GMI31962.1"/>
    </source>
</evidence>
<name>A0ABQ6MTG1_9STRA</name>
<reference evidence="1 2" key="1">
    <citation type="journal article" date="2023" name="Commun. Biol.">
        <title>Genome analysis of Parmales, the sister group of diatoms, reveals the evolutionary specialization of diatoms from phago-mixotrophs to photoautotrophs.</title>
        <authorList>
            <person name="Ban H."/>
            <person name="Sato S."/>
            <person name="Yoshikawa S."/>
            <person name="Yamada K."/>
            <person name="Nakamura Y."/>
            <person name="Ichinomiya M."/>
            <person name="Sato N."/>
            <person name="Blanc-Mathieu R."/>
            <person name="Endo H."/>
            <person name="Kuwata A."/>
            <person name="Ogata H."/>
        </authorList>
    </citation>
    <scope>NUCLEOTIDE SEQUENCE [LARGE SCALE GENOMIC DNA]</scope>
</reference>
<dbReference type="SUPFAM" id="SSF55144">
    <property type="entry name" value="LigT-like"/>
    <property type="match status" value="1"/>
</dbReference>
<dbReference type="EMBL" id="BRYB01001720">
    <property type="protein sequence ID" value="GMI31962.1"/>
    <property type="molecule type" value="Genomic_DNA"/>
</dbReference>
<evidence type="ECO:0008006" key="3">
    <source>
        <dbReference type="Google" id="ProtNLM"/>
    </source>
</evidence>
<proteinExistence type="predicted"/>
<gene>
    <name evidence="1" type="ORF">TeGR_g13692</name>
</gene>
<comment type="caution">
    <text evidence="1">The sequence shown here is derived from an EMBL/GenBank/DDBJ whole genome shotgun (WGS) entry which is preliminary data.</text>
</comment>
<protein>
    <recommendedName>
        <fullName evidence="3">Cyclic phosphodiesterase</fullName>
    </recommendedName>
</protein>
<sequence length="205" mass="21744">MDPATSGYGLALWLELDPSFLPSWMPQASSVADSLPPAVTVVQNPHLTLVARLSATQAGAPEAFVAAAEELVASIPAPFLLAPHQDIIHSPVKYAATDTATTGLQALAVMFHEDGCGELFALRAAAAAKFGLASSTEPTHGKYEPHMSIVYWTGAESSEYCRVGVDKFSVASLAPLQVTSIKVMDTRSLNATEWRCLKEISLSKS</sequence>
<dbReference type="Gene3D" id="3.90.1140.10">
    <property type="entry name" value="Cyclic phosphodiesterase"/>
    <property type="match status" value="1"/>
</dbReference>